<dbReference type="Proteomes" id="UP000197535">
    <property type="component" value="Unassembled WGS sequence"/>
</dbReference>
<evidence type="ECO:0000256" key="2">
    <source>
        <dbReference type="ARBA" id="ARBA00022643"/>
    </source>
</evidence>
<keyword evidence="2" id="KW-0288">FMN</keyword>
<dbReference type="PANTHER" id="PTHR42847:SF4">
    <property type="entry name" value="ALKANESULFONATE MONOOXYGENASE-RELATED"/>
    <property type="match status" value="1"/>
</dbReference>
<dbReference type="InterPro" id="IPR050172">
    <property type="entry name" value="SsuD_RutA_monooxygenase"/>
</dbReference>
<feature type="domain" description="Luciferase-like" evidence="5">
    <location>
        <begin position="48"/>
        <end position="320"/>
    </location>
</feature>
<dbReference type="RefSeq" id="WP_088708645.1">
    <property type="nucleotide sequence ID" value="NZ_LSTO01000001.1"/>
</dbReference>
<accession>A0A254TKG1</accession>
<organism evidence="6 7">
    <name type="scientific">Noviherbaspirillum denitrificans</name>
    <dbReference type="NCBI Taxonomy" id="1968433"/>
    <lineage>
        <taxon>Bacteria</taxon>
        <taxon>Pseudomonadati</taxon>
        <taxon>Pseudomonadota</taxon>
        <taxon>Betaproteobacteria</taxon>
        <taxon>Burkholderiales</taxon>
        <taxon>Oxalobacteraceae</taxon>
        <taxon>Noviherbaspirillum</taxon>
    </lineage>
</organism>
<dbReference type="GO" id="GO:0008726">
    <property type="term" value="F:alkanesulfonate monooxygenase activity"/>
    <property type="evidence" value="ECO:0007669"/>
    <property type="project" value="TreeGrafter"/>
</dbReference>
<dbReference type="SUPFAM" id="SSF51679">
    <property type="entry name" value="Bacterial luciferase-like"/>
    <property type="match status" value="1"/>
</dbReference>
<dbReference type="InterPro" id="IPR011251">
    <property type="entry name" value="Luciferase-like_dom"/>
</dbReference>
<keyword evidence="4 6" id="KW-0503">Monooxygenase</keyword>
<evidence type="ECO:0000256" key="3">
    <source>
        <dbReference type="ARBA" id="ARBA00023002"/>
    </source>
</evidence>
<name>A0A254TKG1_9BURK</name>
<dbReference type="InterPro" id="IPR036661">
    <property type="entry name" value="Luciferase-like_sf"/>
</dbReference>
<reference evidence="6 7" key="1">
    <citation type="submission" date="2016-02" db="EMBL/GenBank/DDBJ databases">
        <authorList>
            <person name="Wen L."/>
            <person name="He K."/>
            <person name="Yang H."/>
        </authorList>
    </citation>
    <scope>NUCLEOTIDE SEQUENCE [LARGE SCALE GENOMIC DNA]</scope>
    <source>
        <strain evidence="6 7">TSA40</strain>
    </source>
</reference>
<dbReference type="GO" id="GO:0046306">
    <property type="term" value="P:alkanesulfonate catabolic process"/>
    <property type="evidence" value="ECO:0007669"/>
    <property type="project" value="TreeGrafter"/>
</dbReference>
<dbReference type="EMBL" id="LSTO01000001">
    <property type="protein sequence ID" value="OWW21802.1"/>
    <property type="molecule type" value="Genomic_DNA"/>
</dbReference>
<proteinExistence type="predicted"/>
<keyword evidence="7" id="KW-1185">Reference proteome</keyword>
<comment type="caution">
    <text evidence="6">The sequence shown here is derived from an EMBL/GenBank/DDBJ whole genome shotgun (WGS) entry which is preliminary data.</text>
</comment>
<dbReference type="Gene3D" id="3.20.20.30">
    <property type="entry name" value="Luciferase-like domain"/>
    <property type="match status" value="1"/>
</dbReference>
<evidence type="ECO:0000256" key="1">
    <source>
        <dbReference type="ARBA" id="ARBA00022630"/>
    </source>
</evidence>
<keyword evidence="1" id="KW-0285">Flavoprotein</keyword>
<dbReference type="AlphaFoldDB" id="A0A254TKG1"/>
<evidence type="ECO:0000256" key="4">
    <source>
        <dbReference type="ARBA" id="ARBA00023033"/>
    </source>
</evidence>
<protein>
    <submittedName>
        <fullName evidence="6">Alkanesulfonate monooxygenase</fullName>
    </submittedName>
</protein>
<evidence type="ECO:0000313" key="6">
    <source>
        <dbReference type="EMBL" id="OWW21802.1"/>
    </source>
</evidence>
<dbReference type="OrthoDB" id="9814695at2"/>
<sequence length="357" mass="39090">MTTEFIWQLPTGSDGRHGDATFTRRGERAGSHQAFQPGVSDPRGTRFNFFDYVHQVARAADLSGFDGIQIQNDPEGDETWIVAGYVARGTRRLKLLTEFDAARGSAVYAAKNAVSFQRFTGGRFAWQVSVNHDAAQRRRFGDFTADADQLERVDEFITVARGVLTSTSYDFKGRFFEVLNGGFKGPLADKPVPHVYLSGSSDEALRLSGRQADVHLLDAAPLDDLTASIAALKKYAQESGRSVTAGLRIDVLARETEEEAVGDALRYWQQTGKRNDSKAPVTSANLWRDLATDRSGARGTLVGSYTQIIDRLAEYAAAGIGSFVLGAIPRLEEAYRIGEHVLPALRARLGNNDRKAA</sequence>
<keyword evidence="3" id="KW-0560">Oxidoreductase</keyword>
<gene>
    <name evidence="6" type="ORF">AYR66_22200</name>
</gene>
<evidence type="ECO:0000259" key="5">
    <source>
        <dbReference type="Pfam" id="PF00296"/>
    </source>
</evidence>
<evidence type="ECO:0000313" key="7">
    <source>
        <dbReference type="Proteomes" id="UP000197535"/>
    </source>
</evidence>
<dbReference type="Pfam" id="PF00296">
    <property type="entry name" value="Bac_luciferase"/>
    <property type="match status" value="1"/>
</dbReference>
<dbReference type="PANTHER" id="PTHR42847">
    <property type="entry name" value="ALKANESULFONATE MONOOXYGENASE"/>
    <property type="match status" value="1"/>
</dbReference>